<reference evidence="1 2" key="1">
    <citation type="submission" date="2017-06" db="EMBL/GenBank/DDBJ databases">
        <authorList>
            <person name="Kim H.J."/>
            <person name="Triplett B.A."/>
        </authorList>
    </citation>
    <scope>NUCLEOTIDE SEQUENCE [LARGE SCALE GENOMIC DNA]</scope>
    <source>
        <strain evidence="1 2">U15</strain>
    </source>
</reference>
<organism evidence="1 2">
    <name type="scientific">Noviherbaspirillum humi</name>
    <dbReference type="NCBI Taxonomy" id="1688639"/>
    <lineage>
        <taxon>Bacteria</taxon>
        <taxon>Pseudomonadati</taxon>
        <taxon>Pseudomonadota</taxon>
        <taxon>Betaproteobacteria</taxon>
        <taxon>Burkholderiales</taxon>
        <taxon>Oxalobacteraceae</taxon>
        <taxon>Noviherbaspirillum</taxon>
    </lineage>
</organism>
<keyword evidence="2" id="KW-1185">Reference proteome</keyword>
<accession>A0A239G8Q0</accession>
<evidence type="ECO:0000313" key="1">
    <source>
        <dbReference type="EMBL" id="SNS64404.1"/>
    </source>
</evidence>
<dbReference type="AlphaFoldDB" id="A0A239G8Q0"/>
<proteinExistence type="predicted"/>
<sequence>MKSEGDASLAMELAKLSCLRDFLKDIHSCYAVGRISLTVGKEGRECASFVLTSMDRPVAIFQSVDAALAHIGDPLIQRAFSRYLDDAERPHAGQLVLGM</sequence>
<dbReference type="OrthoDB" id="594021at2"/>
<dbReference type="RefSeq" id="WP_089399089.1">
    <property type="nucleotide sequence ID" value="NZ_FZOT01000004.1"/>
</dbReference>
<dbReference type="EMBL" id="FZOT01000004">
    <property type="protein sequence ID" value="SNS64404.1"/>
    <property type="molecule type" value="Genomic_DNA"/>
</dbReference>
<dbReference type="Proteomes" id="UP000198284">
    <property type="component" value="Unassembled WGS sequence"/>
</dbReference>
<gene>
    <name evidence="1" type="ORF">SAMN06265795_104261</name>
</gene>
<evidence type="ECO:0000313" key="2">
    <source>
        <dbReference type="Proteomes" id="UP000198284"/>
    </source>
</evidence>
<protein>
    <submittedName>
        <fullName evidence="1">Uncharacterized protein</fullName>
    </submittedName>
</protein>
<name>A0A239G8Q0_9BURK</name>